<keyword evidence="3" id="KW-1185">Reference proteome</keyword>
<evidence type="ECO:0000313" key="3">
    <source>
        <dbReference type="Proteomes" id="UP001163046"/>
    </source>
</evidence>
<accession>A0A9W9ZDW6</accession>
<dbReference type="OrthoDB" id="10053159at2759"/>
<dbReference type="InterPro" id="IPR051223">
    <property type="entry name" value="Polycystin"/>
</dbReference>
<feature type="region of interest" description="Disordered" evidence="1">
    <location>
        <begin position="214"/>
        <end position="234"/>
    </location>
</feature>
<dbReference type="PANTHER" id="PTHR10877">
    <property type="entry name" value="POLYCYSTIN FAMILY MEMBER"/>
    <property type="match status" value="1"/>
</dbReference>
<feature type="region of interest" description="Disordered" evidence="1">
    <location>
        <begin position="1"/>
        <end position="22"/>
    </location>
</feature>
<dbReference type="PANTHER" id="PTHR10877:SF150">
    <property type="entry name" value="REJ DOMAIN-CONTAINING PROTEIN"/>
    <property type="match status" value="1"/>
</dbReference>
<gene>
    <name evidence="2" type="ORF">OS493_012633</name>
</gene>
<sequence>MMLDRQVPSKIGGKKLGDGEGDSGVALPSAATLFGDNAGDLPSVDSQMLSFQDNPYTWDASSKDIKSSVIDFSLKAANGSAIEVSGLPEPVELFIPQKGDSKDKGNETATVYFAKPSDGSNNLRYHRVVVPSASSSMFVEVKPEDGASLEVYIRYKTKPTVTEYIFSVIIPRIEFCNQTETSFNCSSDSYKFSISSALTGHVGVHYVGIRFPGPESDISPSSETEVDTSPSSETEVETVETIETRRVRRGCGSHGGRQKRSCIGVKDPPTTPPPAPKLVMPKYNASTDVNYTMSVTATSCLYWSETKQAWTDDGCRVRLIVP</sequence>
<dbReference type="Proteomes" id="UP001163046">
    <property type="component" value="Unassembled WGS sequence"/>
</dbReference>
<feature type="region of interest" description="Disordered" evidence="1">
    <location>
        <begin position="249"/>
        <end position="276"/>
    </location>
</feature>
<dbReference type="GO" id="GO:0005262">
    <property type="term" value="F:calcium channel activity"/>
    <property type="evidence" value="ECO:0007669"/>
    <property type="project" value="TreeGrafter"/>
</dbReference>
<protein>
    <submittedName>
        <fullName evidence="2">Uncharacterized protein</fullName>
    </submittedName>
</protein>
<evidence type="ECO:0000256" key="1">
    <source>
        <dbReference type="SAM" id="MobiDB-lite"/>
    </source>
</evidence>
<feature type="compositionally biased region" description="Basic residues" evidence="1">
    <location>
        <begin position="249"/>
        <end position="260"/>
    </location>
</feature>
<dbReference type="GO" id="GO:0016020">
    <property type="term" value="C:membrane"/>
    <property type="evidence" value="ECO:0007669"/>
    <property type="project" value="TreeGrafter"/>
</dbReference>
<feature type="compositionally biased region" description="Low complexity" evidence="1">
    <location>
        <begin position="219"/>
        <end position="233"/>
    </location>
</feature>
<comment type="caution">
    <text evidence="2">The sequence shown here is derived from an EMBL/GenBank/DDBJ whole genome shotgun (WGS) entry which is preliminary data.</text>
</comment>
<proteinExistence type="predicted"/>
<dbReference type="EMBL" id="MU826355">
    <property type="protein sequence ID" value="KAJ7379877.1"/>
    <property type="molecule type" value="Genomic_DNA"/>
</dbReference>
<dbReference type="GO" id="GO:0050982">
    <property type="term" value="P:detection of mechanical stimulus"/>
    <property type="evidence" value="ECO:0007669"/>
    <property type="project" value="TreeGrafter"/>
</dbReference>
<reference evidence="2" key="1">
    <citation type="submission" date="2023-01" db="EMBL/GenBank/DDBJ databases">
        <title>Genome assembly of the deep-sea coral Lophelia pertusa.</title>
        <authorList>
            <person name="Herrera S."/>
            <person name="Cordes E."/>
        </authorList>
    </citation>
    <scope>NUCLEOTIDE SEQUENCE</scope>
    <source>
        <strain evidence="2">USNM1676648</strain>
        <tissue evidence="2">Polyp</tissue>
    </source>
</reference>
<organism evidence="2 3">
    <name type="scientific">Desmophyllum pertusum</name>
    <dbReference type="NCBI Taxonomy" id="174260"/>
    <lineage>
        <taxon>Eukaryota</taxon>
        <taxon>Metazoa</taxon>
        <taxon>Cnidaria</taxon>
        <taxon>Anthozoa</taxon>
        <taxon>Hexacorallia</taxon>
        <taxon>Scleractinia</taxon>
        <taxon>Caryophylliina</taxon>
        <taxon>Caryophylliidae</taxon>
        <taxon>Desmophyllum</taxon>
    </lineage>
</organism>
<name>A0A9W9ZDW6_9CNID</name>
<evidence type="ECO:0000313" key="2">
    <source>
        <dbReference type="EMBL" id="KAJ7379877.1"/>
    </source>
</evidence>
<dbReference type="AlphaFoldDB" id="A0A9W9ZDW6"/>